<dbReference type="Proteomes" id="UP000320338">
    <property type="component" value="Unassembled WGS sequence"/>
</dbReference>
<reference evidence="2 3" key="1">
    <citation type="submission" date="2019-06" db="EMBL/GenBank/DDBJ databases">
        <title>Whole genome shotgun sequence of Pseudonocardia hydrocarbonoxydans NBRC 14498.</title>
        <authorList>
            <person name="Hosoyama A."/>
            <person name="Uohara A."/>
            <person name="Ohji S."/>
            <person name="Ichikawa N."/>
        </authorList>
    </citation>
    <scope>NUCLEOTIDE SEQUENCE [LARGE SCALE GENOMIC DNA]</scope>
    <source>
        <strain evidence="2 3">NBRC 14498</strain>
    </source>
</reference>
<keyword evidence="1" id="KW-0472">Membrane</keyword>
<evidence type="ECO:0000313" key="3">
    <source>
        <dbReference type="Proteomes" id="UP000320338"/>
    </source>
</evidence>
<dbReference type="AlphaFoldDB" id="A0A4Y3WLD5"/>
<keyword evidence="1" id="KW-1133">Transmembrane helix</keyword>
<name>A0A4Y3WLD5_9PSEU</name>
<evidence type="ECO:0000256" key="1">
    <source>
        <dbReference type="SAM" id="Phobius"/>
    </source>
</evidence>
<accession>A0A4Y3WLD5</accession>
<proteinExistence type="predicted"/>
<evidence type="ECO:0000313" key="2">
    <source>
        <dbReference type="EMBL" id="GEC18709.1"/>
    </source>
</evidence>
<keyword evidence="3" id="KW-1185">Reference proteome</keyword>
<feature type="transmembrane region" description="Helical" evidence="1">
    <location>
        <begin position="152"/>
        <end position="178"/>
    </location>
</feature>
<comment type="caution">
    <text evidence="2">The sequence shown here is derived from an EMBL/GenBank/DDBJ whole genome shotgun (WGS) entry which is preliminary data.</text>
</comment>
<dbReference type="EMBL" id="BJNG01000007">
    <property type="protein sequence ID" value="GEC18709.1"/>
    <property type="molecule type" value="Genomic_DNA"/>
</dbReference>
<sequence length="204" mass="22032">MQRYLVSRPLIALVVLVSFGIASIPAFNWASEHQVSEIRTASVTPVRAVEIGKGSQRGLWSGSFEWTLTSATEVIDCGSVLAPNEPPIQQRVNEISEVQGITFEDVPLIEPEVTSYLTATAQSHAETTAGDQSASIQKAIQSCADDLPWRRWGFFFATPIGWLIIIAAIGAVLGMMYGGGGGGGWRGRLSPNLSGSWTLRLWRG</sequence>
<gene>
    <name evidence="2" type="ORF">PHY01_09920</name>
</gene>
<keyword evidence="1" id="KW-0812">Transmembrane</keyword>
<protein>
    <submittedName>
        <fullName evidence="2">Uncharacterized protein</fullName>
    </submittedName>
</protein>
<organism evidence="2 3">
    <name type="scientific">Pseudonocardia hydrocarbonoxydans</name>
    <dbReference type="NCBI Taxonomy" id="76726"/>
    <lineage>
        <taxon>Bacteria</taxon>
        <taxon>Bacillati</taxon>
        <taxon>Actinomycetota</taxon>
        <taxon>Actinomycetes</taxon>
        <taxon>Pseudonocardiales</taxon>
        <taxon>Pseudonocardiaceae</taxon>
        <taxon>Pseudonocardia</taxon>
    </lineage>
</organism>